<organism evidence="3 4">
    <name type="scientific">Protomyces lactucae-debilis</name>
    <dbReference type="NCBI Taxonomy" id="2754530"/>
    <lineage>
        <taxon>Eukaryota</taxon>
        <taxon>Fungi</taxon>
        <taxon>Dikarya</taxon>
        <taxon>Ascomycota</taxon>
        <taxon>Taphrinomycotina</taxon>
        <taxon>Taphrinomycetes</taxon>
        <taxon>Taphrinales</taxon>
        <taxon>Protomycetaceae</taxon>
        <taxon>Protomyces</taxon>
    </lineage>
</organism>
<dbReference type="Gene3D" id="2.60.40.760">
    <property type="entry name" value="Expansin, cellulose-binding-like domain"/>
    <property type="match status" value="1"/>
</dbReference>
<dbReference type="SUPFAM" id="SSF49590">
    <property type="entry name" value="PHL pollen allergen"/>
    <property type="match status" value="1"/>
</dbReference>
<feature type="signal peptide" evidence="2">
    <location>
        <begin position="1"/>
        <end position="23"/>
    </location>
</feature>
<dbReference type="InterPro" id="IPR051477">
    <property type="entry name" value="Expansin_CellWall"/>
</dbReference>
<evidence type="ECO:0000256" key="1">
    <source>
        <dbReference type="ARBA" id="ARBA00022729"/>
    </source>
</evidence>
<dbReference type="EMBL" id="MCFI01000012">
    <property type="protein sequence ID" value="ORY80820.1"/>
    <property type="molecule type" value="Genomic_DNA"/>
</dbReference>
<gene>
    <name evidence="3" type="ORF">BCR37DRAFT_393484</name>
</gene>
<evidence type="ECO:0000313" key="4">
    <source>
        <dbReference type="Proteomes" id="UP000193685"/>
    </source>
</evidence>
<keyword evidence="1 2" id="KW-0732">Signal</keyword>
<dbReference type="CDD" id="cd22271">
    <property type="entry name" value="DPBB_EXP_N-like"/>
    <property type="match status" value="1"/>
</dbReference>
<dbReference type="PANTHER" id="PTHR31836:SF21">
    <property type="entry name" value="EXPANSIN-LIKE PROTEIN 7"/>
    <property type="match status" value="1"/>
</dbReference>
<keyword evidence="4" id="KW-1185">Reference proteome</keyword>
<evidence type="ECO:0000313" key="3">
    <source>
        <dbReference type="EMBL" id="ORY80820.1"/>
    </source>
</evidence>
<dbReference type="Gene3D" id="2.40.40.10">
    <property type="entry name" value="RlpA-like domain"/>
    <property type="match status" value="1"/>
</dbReference>
<dbReference type="PANTHER" id="PTHR31836">
    <property type="match status" value="1"/>
</dbReference>
<reference evidence="3 4" key="1">
    <citation type="submission" date="2016-07" db="EMBL/GenBank/DDBJ databases">
        <title>Pervasive Adenine N6-methylation of Active Genes in Fungi.</title>
        <authorList>
            <consortium name="DOE Joint Genome Institute"/>
            <person name="Mondo S.J."/>
            <person name="Dannebaum R.O."/>
            <person name="Kuo R.C."/>
            <person name="Labutti K."/>
            <person name="Haridas S."/>
            <person name="Kuo A."/>
            <person name="Salamov A."/>
            <person name="Ahrendt S.R."/>
            <person name="Lipzen A."/>
            <person name="Sullivan W."/>
            <person name="Andreopoulos W.B."/>
            <person name="Clum A."/>
            <person name="Lindquist E."/>
            <person name="Daum C."/>
            <person name="Ramamoorthy G.K."/>
            <person name="Gryganskyi A."/>
            <person name="Culley D."/>
            <person name="Magnuson J.K."/>
            <person name="James T.Y."/>
            <person name="O'Malley M.A."/>
            <person name="Stajich J.E."/>
            <person name="Spatafora J.W."/>
            <person name="Visel A."/>
            <person name="Grigoriev I.V."/>
        </authorList>
    </citation>
    <scope>NUCLEOTIDE SEQUENCE [LARGE SCALE GENOMIC DNA]</scope>
    <source>
        <strain evidence="3 4">12-1054</strain>
    </source>
</reference>
<proteinExistence type="predicted"/>
<name>A0A1Y2FA69_PROLT</name>
<dbReference type="OrthoDB" id="406505at2759"/>
<dbReference type="InterPro" id="IPR036749">
    <property type="entry name" value="Expansin_CBD_sf"/>
</dbReference>
<dbReference type="Proteomes" id="UP000193685">
    <property type="component" value="Unassembled WGS sequence"/>
</dbReference>
<protein>
    <submittedName>
        <fullName evidence="3">RlpA-like double-psi beta-barrel-protein domain-containing protein-containing protein</fullName>
    </submittedName>
</protein>
<dbReference type="STRING" id="56484.A0A1Y2FA69"/>
<dbReference type="SUPFAM" id="SSF50685">
    <property type="entry name" value="Barwin-like endoglucanases"/>
    <property type="match status" value="1"/>
</dbReference>
<feature type="chain" id="PRO_5012372730" evidence="2">
    <location>
        <begin position="24"/>
        <end position="246"/>
    </location>
</feature>
<accession>A0A1Y2FA69</accession>
<dbReference type="AlphaFoldDB" id="A0A1Y2FA69"/>
<dbReference type="InterPro" id="IPR036908">
    <property type="entry name" value="RlpA-like_sf"/>
</dbReference>
<evidence type="ECO:0000256" key="2">
    <source>
        <dbReference type="SAM" id="SignalP"/>
    </source>
</evidence>
<dbReference type="RefSeq" id="XP_040724465.1">
    <property type="nucleotide sequence ID" value="XM_040871313.1"/>
</dbReference>
<dbReference type="GeneID" id="63787912"/>
<comment type="caution">
    <text evidence="3">The sequence shown here is derived from an EMBL/GenBank/DDBJ whole genome shotgun (WGS) entry which is preliminary data.</text>
</comment>
<sequence length="246" mass="26021">MLTLFPSICTLVCIASVCLPSSAQRAPGLLPIGTQVTAHATFYTGNSNGACGADYLPPAGFLGTAISSTLWSDSAACGSCYTVTYGTSTKRIFVTDLCPECTWTSAGGAGSSLHQDLWQSAWTTLAAGKNTPSSAGILRGLTWTAVSCEFPSISIHWKDGSNDYWTAVAPRNHNVPVTKLEVRRTDTAGGVWMTLTLNEPMAHYANPAGDLPGTLFDMRLTGLTGKVLTLTGVRRGDNTQTFNVNF</sequence>